<dbReference type="SUPFAM" id="SSF52540">
    <property type="entry name" value="P-loop containing nucleoside triphosphate hydrolases"/>
    <property type="match status" value="1"/>
</dbReference>
<feature type="domain" description="HTH luxR-type" evidence="5">
    <location>
        <begin position="373"/>
        <end position="438"/>
    </location>
</feature>
<dbReference type="SMART" id="SM00421">
    <property type="entry name" value="HTH_LUXR"/>
    <property type="match status" value="1"/>
</dbReference>
<evidence type="ECO:0000256" key="1">
    <source>
        <dbReference type="ARBA" id="ARBA00023015"/>
    </source>
</evidence>
<dbReference type="Proteomes" id="UP001607069">
    <property type="component" value="Unassembled WGS sequence"/>
</dbReference>
<dbReference type="InterPro" id="IPR016032">
    <property type="entry name" value="Sig_transdc_resp-reg_C-effctor"/>
</dbReference>
<feature type="region of interest" description="Disordered" evidence="4">
    <location>
        <begin position="292"/>
        <end position="347"/>
    </location>
</feature>
<evidence type="ECO:0000313" key="6">
    <source>
        <dbReference type="EMBL" id="MFH0249327.1"/>
    </source>
</evidence>
<dbReference type="RefSeq" id="WP_341829724.1">
    <property type="nucleotide sequence ID" value="NZ_BAABEN010000036.1"/>
</dbReference>
<gene>
    <name evidence="6" type="ORF">ACG5V6_14015</name>
</gene>
<dbReference type="InterPro" id="IPR000792">
    <property type="entry name" value="Tscrpt_reg_LuxR_C"/>
</dbReference>
<keyword evidence="1" id="KW-0805">Transcription regulation</keyword>
<dbReference type="InterPro" id="IPR027417">
    <property type="entry name" value="P-loop_NTPase"/>
</dbReference>
<comment type="caution">
    <text evidence="6">The sequence shown here is derived from an EMBL/GenBank/DDBJ whole genome shotgun (WGS) entry which is preliminary data.</text>
</comment>
<dbReference type="Gene3D" id="1.10.10.10">
    <property type="entry name" value="Winged helix-like DNA-binding domain superfamily/Winged helix DNA-binding domain"/>
    <property type="match status" value="1"/>
</dbReference>
<dbReference type="EMBL" id="JBIHMK010000046">
    <property type="protein sequence ID" value="MFH0249327.1"/>
    <property type="molecule type" value="Genomic_DNA"/>
</dbReference>
<proteinExistence type="predicted"/>
<protein>
    <submittedName>
        <fullName evidence="6">LuxR C-terminal-related transcriptional regulator</fullName>
    </submittedName>
</protein>
<evidence type="ECO:0000256" key="2">
    <source>
        <dbReference type="ARBA" id="ARBA00023125"/>
    </source>
</evidence>
<dbReference type="CDD" id="cd06170">
    <property type="entry name" value="LuxR_C_like"/>
    <property type="match status" value="1"/>
</dbReference>
<dbReference type="InterPro" id="IPR036388">
    <property type="entry name" value="WH-like_DNA-bd_sf"/>
</dbReference>
<feature type="region of interest" description="Disordered" evidence="4">
    <location>
        <begin position="438"/>
        <end position="501"/>
    </location>
</feature>
<sequence>MRRSGSLSIAFEGGPGVGKSRLLAEARTIAEASGVTVVHGLYGEHGEFDRPLVVLLDDIHNSSTSDAEVFAGLRLKTANVPVVWCTSRRWGKPNSPLDSALASMAGPHRLFRLGPLDDRAAREMTRDLLSAEPDAALARMTASLSGHPQALRTLVEGLLEEGMVNVGVAARLTRPGLPEKFAGLVRRYLQDCSSSCTNLLLVASVLGRRLVLGELAEVLGTRPSHLLPDLREGVLAGLLSQDGDDVRFANELFRCVIRDSVPATARAAVREQADQHRARRFGAALAPAGWGTRRHAASGPAAKSARDPMAPRRTHKGTFSPAPLRRAEEPGGPAARQTGSVGPAPALVAQDASGNASVLSRRAQLPSGMTSTAIPGWDRLTEKQAVIAELAMQGLTNKGIAERLYLSPHTVNYHLRKIFHALSIRSRTDLVRIAHAPSALGTQEPASAGRPPTGGVPGPGHEHRSGRSAVLTAPGTVDTGHGPGRYRGRRTGGDRAVSATG</sequence>
<keyword evidence="3" id="KW-0804">Transcription</keyword>
<evidence type="ECO:0000256" key="3">
    <source>
        <dbReference type="ARBA" id="ARBA00023163"/>
    </source>
</evidence>
<dbReference type="SUPFAM" id="SSF46894">
    <property type="entry name" value="C-terminal effector domain of the bipartite response regulators"/>
    <property type="match status" value="1"/>
</dbReference>
<evidence type="ECO:0000259" key="5">
    <source>
        <dbReference type="PROSITE" id="PS50043"/>
    </source>
</evidence>
<dbReference type="Pfam" id="PF00196">
    <property type="entry name" value="GerE"/>
    <property type="match status" value="1"/>
</dbReference>
<reference evidence="6 7" key="1">
    <citation type="submission" date="2024-10" db="EMBL/GenBank/DDBJ databases">
        <authorList>
            <person name="Cho J.-C."/>
        </authorList>
    </citation>
    <scope>NUCLEOTIDE SEQUENCE [LARGE SCALE GENOMIC DNA]</scope>
    <source>
        <strain evidence="6 7">KCTC29696</strain>
    </source>
</reference>
<accession>A0ABW7HUD0</accession>
<keyword evidence="7" id="KW-1185">Reference proteome</keyword>
<dbReference type="PANTHER" id="PTHR44688:SF16">
    <property type="entry name" value="DNA-BINDING TRANSCRIPTIONAL ACTIVATOR DEVR_DOSR"/>
    <property type="match status" value="1"/>
</dbReference>
<dbReference type="PANTHER" id="PTHR44688">
    <property type="entry name" value="DNA-BINDING TRANSCRIPTIONAL ACTIVATOR DEVR_DOSR"/>
    <property type="match status" value="1"/>
</dbReference>
<keyword evidence="2" id="KW-0238">DNA-binding</keyword>
<dbReference type="PROSITE" id="PS50043">
    <property type="entry name" value="HTH_LUXR_2"/>
    <property type="match status" value="1"/>
</dbReference>
<evidence type="ECO:0000313" key="7">
    <source>
        <dbReference type="Proteomes" id="UP001607069"/>
    </source>
</evidence>
<name>A0ABW7HUD0_9ACTN</name>
<organism evidence="6 7">
    <name type="scientific">Streptomyces chitinivorans</name>
    <dbReference type="NCBI Taxonomy" id="1257027"/>
    <lineage>
        <taxon>Bacteria</taxon>
        <taxon>Bacillati</taxon>
        <taxon>Actinomycetota</taxon>
        <taxon>Actinomycetes</taxon>
        <taxon>Kitasatosporales</taxon>
        <taxon>Streptomycetaceae</taxon>
        <taxon>Streptomyces</taxon>
    </lineage>
</organism>
<evidence type="ECO:0000256" key="4">
    <source>
        <dbReference type="SAM" id="MobiDB-lite"/>
    </source>
</evidence>
<dbReference type="PRINTS" id="PR00038">
    <property type="entry name" value="HTHLUXR"/>
</dbReference>